<sequence>MLVNSISLREAKASSAIENLFTTDDELYRPFNDQQSELTTEPTKEVVRYREALWTGLHFLQ</sequence>
<keyword evidence="3" id="KW-1185">Reference proteome</keyword>
<dbReference type="InterPro" id="IPR025758">
    <property type="entry name" value="Fic/DOC_N"/>
</dbReference>
<dbReference type="Proteomes" id="UP000283523">
    <property type="component" value="Unassembled WGS sequence"/>
</dbReference>
<evidence type="ECO:0000259" key="1">
    <source>
        <dbReference type="Pfam" id="PF13784"/>
    </source>
</evidence>
<dbReference type="EMBL" id="QXED01000010">
    <property type="protein sequence ID" value="RIV18631.1"/>
    <property type="molecule type" value="Genomic_DNA"/>
</dbReference>
<dbReference type="RefSeq" id="WP_119670869.1">
    <property type="nucleotide sequence ID" value="NZ_QXED01000010.1"/>
</dbReference>
<accession>A0A418LZ65</accession>
<proteinExistence type="predicted"/>
<comment type="caution">
    <text evidence="2">The sequence shown here is derived from an EMBL/GenBank/DDBJ whole genome shotgun (WGS) entry which is preliminary data.</text>
</comment>
<evidence type="ECO:0000313" key="2">
    <source>
        <dbReference type="EMBL" id="RIV18631.1"/>
    </source>
</evidence>
<organism evidence="2 3">
    <name type="scientific">Fibrisoma montanum</name>
    <dbReference type="NCBI Taxonomy" id="2305895"/>
    <lineage>
        <taxon>Bacteria</taxon>
        <taxon>Pseudomonadati</taxon>
        <taxon>Bacteroidota</taxon>
        <taxon>Cytophagia</taxon>
        <taxon>Cytophagales</taxon>
        <taxon>Spirosomataceae</taxon>
        <taxon>Fibrisoma</taxon>
    </lineage>
</organism>
<name>A0A418LZ65_9BACT</name>
<gene>
    <name evidence="2" type="ORF">DYU11_27015</name>
</gene>
<reference evidence="2 3" key="1">
    <citation type="submission" date="2018-08" db="EMBL/GenBank/DDBJ databases">
        <title>Fibrisoma montanum sp. nov., isolated from Danxia mountain soil.</title>
        <authorList>
            <person name="Huang Y."/>
        </authorList>
    </citation>
    <scope>NUCLEOTIDE SEQUENCE [LARGE SCALE GENOMIC DNA]</scope>
    <source>
        <strain evidence="2 3">HYT19</strain>
    </source>
</reference>
<protein>
    <recommendedName>
        <fullName evidence="1">Fic/DOC N-terminal domain-containing protein</fullName>
    </recommendedName>
</protein>
<evidence type="ECO:0000313" key="3">
    <source>
        <dbReference type="Proteomes" id="UP000283523"/>
    </source>
</evidence>
<dbReference type="OrthoDB" id="9814400at2"/>
<dbReference type="AlphaFoldDB" id="A0A418LZ65"/>
<dbReference type="Pfam" id="PF13784">
    <property type="entry name" value="Fic_N"/>
    <property type="match status" value="1"/>
</dbReference>
<feature type="domain" description="Fic/DOC N-terminal" evidence="1">
    <location>
        <begin position="1"/>
        <end position="57"/>
    </location>
</feature>